<comment type="subcellular location">
    <subcellularLocation>
        <location evidence="1">Cell membrane</location>
        <topology evidence="1">Multi-pass membrane protein</topology>
    </subcellularLocation>
</comment>
<gene>
    <name evidence="10" type="ORF">CL55_00006380</name>
</gene>
<feature type="transmembrane region" description="Helical" evidence="8">
    <location>
        <begin position="395"/>
        <end position="413"/>
    </location>
</feature>
<proteinExistence type="predicted"/>
<evidence type="ECO:0000313" key="11">
    <source>
        <dbReference type="Proteomes" id="UP000061135"/>
    </source>
</evidence>
<feature type="transmembrane region" description="Helical" evidence="8">
    <location>
        <begin position="117"/>
        <end position="134"/>
    </location>
</feature>
<evidence type="ECO:0000256" key="5">
    <source>
        <dbReference type="ARBA" id="ARBA00022692"/>
    </source>
</evidence>
<dbReference type="Pfam" id="PF02366">
    <property type="entry name" value="PMT"/>
    <property type="match status" value="1"/>
</dbReference>
<organism evidence="10 11">
    <name type="scientific">Polynucleobacter duraquae</name>
    <dbReference type="NCBI Taxonomy" id="1835254"/>
    <lineage>
        <taxon>Bacteria</taxon>
        <taxon>Pseudomonadati</taxon>
        <taxon>Pseudomonadota</taxon>
        <taxon>Betaproteobacteria</taxon>
        <taxon>Burkholderiales</taxon>
        <taxon>Burkholderiaceae</taxon>
        <taxon>Polynucleobacter</taxon>
    </lineage>
</organism>
<evidence type="ECO:0000256" key="6">
    <source>
        <dbReference type="ARBA" id="ARBA00022989"/>
    </source>
</evidence>
<dbReference type="GO" id="GO:0009103">
    <property type="term" value="P:lipopolysaccharide biosynthetic process"/>
    <property type="evidence" value="ECO:0007669"/>
    <property type="project" value="UniProtKB-ARBA"/>
</dbReference>
<feature type="transmembrane region" description="Helical" evidence="8">
    <location>
        <begin position="175"/>
        <end position="203"/>
    </location>
</feature>
<feature type="transmembrane region" description="Helical" evidence="8">
    <location>
        <begin position="6"/>
        <end position="24"/>
    </location>
</feature>
<dbReference type="EMBL" id="CP007501">
    <property type="protein sequence ID" value="AKD24971.1"/>
    <property type="molecule type" value="Genomic_DNA"/>
</dbReference>
<feature type="transmembrane region" description="Helical" evidence="8">
    <location>
        <begin position="94"/>
        <end position="111"/>
    </location>
</feature>
<dbReference type="InterPro" id="IPR050297">
    <property type="entry name" value="LipidA_mod_glycosyltrf_83"/>
</dbReference>
<dbReference type="GO" id="GO:0005886">
    <property type="term" value="C:plasma membrane"/>
    <property type="evidence" value="ECO:0007669"/>
    <property type="project" value="UniProtKB-SubCell"/>
</dbReference>
<name>A0A0E3ZJ94_9BURK</name>
<feature type="domain" description="ArnT-like N-terminal" evidence="9">
    <location>
        <begin position="37"/>
        <end position="239"/>
    </location>
</feature>
<keyword evidence="7 8" id="KW-0472">Membrane</keyword>
<dbReference type="STRING" id="1835254.CL55_00006380"/>
<sequence length="573" mass="64186">MRGSFTYQNAIFVLLLGVFTYLYGLDSRFAPKNGDEYPYMHIVRMTADTGAWLPLQSEMDGIKNTKPPLVFWEGIASTSWGSDWTLFALRWPSVVYTGLTALFLFLAVSRFSGRRQTGLLAALVWLSFFATYRYGRPFLTDPPEVFWLSLPFFALLYWGKAAFESKLLFPILAGASLGIALLSKSFAYIVPATFALGLFYWRWREWSIPKVLLRDLYKVLLITVLALGVFALWFVLDPFPEAVWKEFVLGENAGKFQARSSNYLLDLVRGGDSVWMLALTTLANAGLFTFVLISALIQCWRERRFLSLEESLLLLLALAFFIVFSLPSQRSGRYLLPVMPAFAAVIAIFWDRLPIWGFRIALLLQLLLLGALVWVGGNLQLSNFLGQPGIWSYSLWHWVFMGAAIALVLLGIFNRERSKAIALAGCFLCYCALTSGLSPLEGALGRYSQATIQSLVGKDIWVPCDYRAKDEEYRLLLPGAILHGYLAKDAGQIDLLTKNYPLVAVQSAIGVEPALCDSCKIVGKRMEMRARHSDAEIQAILKGQIGEHLFVNEYLITTPTAIALPLVGKDACR</sequence>
<keyword evidence="5 8" id="KW-0812">Transmembrane</keyword>
<dbReference type="HOGENOM" id="CLU_457734_0_0_4"/>
<dbReference type="GO" id="GO:0016763">
    <property type="term" value="F:pentosyltransferase activity"/>
    <property type="evidence" value="ECO:0007669"/>
    <property type="project" value="TreeGrafter"/>
</dbReference>
<feature type="transmembrane region" description="Helical" evidence="8">
    <location>
        <begin position="357"/>
        <end position="375"/>
    </location>
</feature>
<keyword evidence="3" id="KW-0328">Glycosyltransferase</keyword>
<evidence type="ECO:0000256" key="3">
    <source>
        <dbReference type="ARBA" id="ARBA00022676"/>
    </source>
</evidence>
<keyword evidence="2" id="KW-1003">Cell membrane</keyword>
<evidence type="ECO:0000256" key="4">
    <source>
        <dbReference type="ARBA" id="ARBA00022679"/>
    </source>
</evidence>
<feature type="transmembrane region" description="Helical" evidence="8">
    <location>
        <begin position="215"/>
        <end position="236"/>
    </location>
</feature>
<reference evidence="10 11" key="1">
    <citation type="submission" date="2014-03" db="EMBL/GenBank/DDBJ databases">
        <title>Genome of Polynucleobacter strain MWH-MoK4.</title>
        <authorList>
            <person name="Hahn M.W."/>
        </authorList>
    </citation>
    <scope>NUCLEOTIDE SEQUENCE [LARGE SCALE GENOMIC DNA]</scope>
    <source>
        <strain evidence="10 11">MWH-MoK4</strain>
    </source>
</reference>
<evidence type="ECO:0000313" key="10">
    <source>
        <dbReference type="EMBL" id="AKD24971.1"/>
    </source>
</evidence>
<dbReference type="RefSeq" id="WP_046329843.1">
    <property type="nucleotide sequence ID" value="NZ_CP007501.1"/>
</dbReference>
<dbReference type="GO" id="GO:0000030">
    <property type="term" value="F:mannosyltransferase activity"/>
    <property type="evidence" value="ECO:0007669"/>
    <property type="project" value="InterPro"/>
</dbReference>
<dbReference type="PANTHER" id="PTHR33908">
    <property type="entry name" value="MANNOSYLTRANSFERASE YKCB-RELATED"/>
    <property type="match status" value="1"/>
</dbReference>
<keyword evidence="11" id="KW-1185">Reference proteome</keyword>
<feature type="transmembrane region" description="Helical" evidence="8">
    <location>
        <begin position="420"/>
        <end position="440"/>
    </location>
</feature>
<feature type="transmembrane region" description="Helical" evidence="8">
    <location>
        <begin position="334"/>
        <end position="350"/>
    </location>
</feature>
<keyword evidence="6 8" id="KW-1133">Transmembrane helix</keyword>
<keyword evidence="4 10" id="KW-0808">Transferase</keyword>
<dbReference type="GO" id="GO:0006493">
    <property type="term" value="P:protein O-linked glycosylation"/>
    <property type="evidence" value="ECO:0007669"/>
    <property type="project" value="InterPro"/>
</dbReference>
<dbReference type="PANTHER" id="PTHR33908:SF11">
    <property type="entry name" value="MEMBRANE PROTEIN"/>
    <property type="match status" value="1"/>
</dbReference>
<accession>A0A0E3ZJ94</accession>
<dbReference type="KEGG" id="pdq:CL55_00006380"/>
<dbReference type="OrthoDB" id="8879647at2"/>
<dbReference type="PATRIC" id="fig|576611.7.peg.646"/>
<dbReference type="InterPro" id="IPR003342">
    <property type="entry name" value="ArnT-like_N"/>
</dbReference>
<feature type="transmembrane region" description="Helical" evidence="8">
    <location>
        <begin position="312"/>
        <end position="328"/>
    </location>
</feature>
<evidence type="ECO:0000256" key="7">
    <source>
        <dbReference type="ARBA" id="ARBA00023136"/>
    </source>
</evidence>
<protein>
    <submittedName>
        <fullName evidence="10">4-amino-4-deoxy-L-arabinose transferase and related glycosyltransferases of PMT family</fullName>
    </submittedName>
</protein>
<evidence type="ECO:0000256" key="2">
    <source>
        <dbReference type="ARBA" id="ARBA00022475"/>
    </source>
</evidence>
<feature type="transmembrane region" description="Helical" evidence="8">
    <location>
        <begin position="274"/>
        <end position="300"/>
    </location>
</feature>
<evidence type="ECO:0000256" key="8">
    <source>
        <dbReference type="SAM" id="Phobius"/>
    </source>
</evidence>
<evidence type="ECO:0000259" key="9">
    <source>
        <dbReference type="Pfam" id="PF02366"/>
    </source>
</evidence>
<dbReference type="Proteomes" id="UP000061135">
    <property type="component" value="Chromosome"/>
</dbReference>
<evidence type="ECO:0000256" key="1">
    <source>
        <dbReference type="ARBA" id="ARBA00004651"/>
    </source>
</evidence>
<dbReference type="AlphaFoldDB" id="A0A0E3ZJ94"/>